<dbReference type="PROSITE" id="PS00166">
    <property type="entry name" value="ENOYL_COA_HYDRATASE"/>
    <property type="match status" value="1"/>
</dbReference>
<name>A0A0F9X8B1_9ZZZZ</name>
<dbReference type="PANTHER" id="PTHR11941">
    <property type="entry name" value="ENOYL-COA HYDRATASE-RELATED"/>
    <property type="match status" value="1"/>
</dbReference>
<dbReference type="GO" id="GO:0016829">
    <property type="term" value="F:lyase activity"/>
    <property type="evidence" value="ECO:0007669"/>
    <property type="project" value="UniProtKB-KW"/>
</dbReference>
<accession>A0A0F9X8B1</accession>
<dbReference type="PANTHER" id="PTHR11941:SF133">
    <property type="entry name" value="1,2-EPOXYPHENYLACETYL-COA ISOMERASE"/>
    <property type="match status" value="1"/>
</dbReference>
<organism evidence="3">
    <name type="scientific">marine sediment metagenome</name>
    <dbReference type="NCBI Taxonomy" id="412755"/>
    <lineage>
        <taxon>unclassified sequences</taxon>
        <taxon>metagenomes</taxon>
        <taxon>ecological metagenomes</taxon>
    </lineage>
</organism>
<dbReference type="Pfam" id="PF00378">
    <property type="entry name" value="ECH_1"/>
    <property type="match status" value="1"/>
</dbReference>
<gene>
    <name evidence="3" type="ORF">LCGC14_0254850</name>
</gene>
<dbReference type="InterPro" id="IPR014748">
    <property type="entry name" value="Enoyl-CoA_hydra_C"/>
</dbReference>
<sequence length="260" mass="27959">MSDLMRFDVDNGVGVLRFTQPARRNPYSLAFVDQFIAALDVAQRDDAVRAVVMTGGNYFSSGGDLVGFRSEIAKGARATYEMVDKVHSGGRAAYGFNKPLIAAVNGVAYGAGMSLALCADVIVAAEDARFCQVFSKVGGCPDTGSSWLLQQRMGSGAARLLVLTGREISGKTAHQMRAVEECVPADETEAAAIAIATEMAANPMFGMNCSKRVMREAAECSFEEALDIECRAQTILLGAHDFPEAMNAFTEKRKPRFRDC</sequence>
<evidence type="ECO:0008006" key="4">
    <source>
        <dbReference type="Google" id="ProtNLM"/>
    </source>
</evidence>
<comment type="similarity">
    <text evidence="1">Belongs to the enoyl-CoA hydratase/isomerase family.</text>
</comment>
<reference evidence="3" key="1">
    <citation type="journal article" date="2015" name="Nature">
        <title>Complex archaea that bridge the gap between prokaryotes and eukaryotes.</title>
        <authorList>
            <person name="Spang A."/>
            <person name="Saw J.H."/>
            <person name="Jorgensen S.L."/>
            <person name="Zaremba-Niedzwiedzka K."/>
            <person name="Martijn J."/>
            <person name="Lind A.E."/>
            <person name="van Eijk R."/>
            <person name="Schleper C."/>
            <person name="Guy L."/>
            <person name="Ettema T.J."/>
        </authorList>
    </citation>
    <scope>NUCLEOTIDE SEQUENCE</scope>
</reference>
<evidence type="ECO:0000256" key="1">
    <source>
        <dbReference type="ARBA" id="ARBA00005254"/>
    </source>
</evidence>
<comment type="caution">
    <text evidence="3">The sequence shown here is derived from an EMBL/GenBank/DDBJ whole genome shotgun (WGS) entry which is preliminary data.</text>
</comment>
<dbReference type="GO" id="GO:0006635">
    <property type="term" value="P:fatty acid beta-oxidation"/>
    <property type="evidence" value="ECO:0007669"/>
    <property type="project" value="TreeGrafter"/>
</dbReference>
<keyword evidence="2" id="KW-0456">Lyase</keyword>
<dbReference type="Gene3D" id="1.10.12.10">
    <property type="entry name" value="Lyase 2-enoyl-coa Hydratase, Chain A, domain 2"/>
    <property type="match status" value="1"/>
</dbReference>
<proteinExistence type="inferred from homology"/>
<dbReference type="InterPro" id="IPR029045">
    <property type="entry name" value="ClpP/crotonase-like_dom_sf"/>
</dbReference>
<evidence type="ECO:0000256" key="2">
    <source>
        <dbReference type="ARBA" id="ARBA00023239"/>
    </source>
</evidence>
<dbReference type="EMBL" id="LAZR01000134">
    <property type="protein sequence ID" value="KKN87793.1"/>
    <property type="molecule type" value="Genomic_DNA"/>
</dbReference>
<dbReference type="InterPro" id="IPR018376">
    <property type="entry name" value="Enoyl-CoA_hyd/isom_CS"/>
</dbReference>
<dbReference type="CDD" id="cd06558">
    <property type="entry name" value="crotonase-like"/>
    <property type="match status" value="1"/>
</dbReference>
<dbReference type="Gene3D" id="3.90.226.10">
    <property type="entry name" value="2-enoyl-CoA Hydratase, Chain A, domain 1"/>
    <property type="match status" value="1"/>
</dbReference>
<evidence type="ECO:0000313" key="3">
    <source>
        <dbReference type="EMBL" id="KKN87793.1"/>
    </source>
</evidence>
<protein>
    <recommendedName>
        <fullName evidence="4">Enoyl-CoA hydratase</fullName>
    </recommendedName>
</protein>
<dbReference type="SUPFAM" id="SSF52096">
    <property type="entry name" value="ClpP/crotonase"/>
    <property type="match status" value="1"/>
</dbReference>
<dbReference type="InterPro" id="IPR001753">
    <property type="entry name" value="Enoyl-CoA_hydra/iso"/>
</dbReference>
<dbReference type="AlphaFoldDB" id="A0A0F9X8B1"/>